<proteinExistence type="predicted"/>
<sequence>MKTVPIDNGNRVAAVALLAKGFPEKSEAFWALGVSLISDHHQRQDLGPIGQLLMKGDDAVGVLLTIRSRLAETGRTVVNLSSWYVEPSSRWFAPRMLQMATSSEEDIFTDLTPSPEACKLNERLGFTTITNCTLFYPLPLKAFGPARVRLRPLAEVPQGTLSTATRDMLEDHARFGCIVAVMEADGSHYPLVFLKTITKRLPSARLIYCEDRQVAQRHISAIARHLLGKGRLALTMAASDEKRDAGGFAILKSSPIQVKGAWNPRFINETYSELVLLPPWVLGRS</sequence>
<accession>A0AA95AJ78</accession>
<dbReference type="AlphaFoldDB" id="A0AA95AJ78"/>
<protein>
    <submittedName>
        <fullName evidence="1">Uncharacterized protein</fullName>
    </submittedName>
</protein>
<name>A0AA95AJ78_RHIRH</name>
<dbReference type="EMBL" id="SGOB01000001">
    <property type="protein sequence ID" value="TRA90752.1"/>
    <property type="molecule type" value="Genomic_DNA"/>
</dbReference>
<reference evidence="1 2" key="1">
    <citation type="journal article" date="2019" name="Appl. Microbiol. Biotechnol.">
        <title>Differential efficiency of wild type rhizogenic strains for rol gene transformation of plants.</title>
        <authorList>
            <person name="Desmet S."/>
            <person name="De Keyser E."/>
            <person name="Van Vaerenbergh J."/>
            <person name="Baeyen S."/>
            <person name="Van Huylenbroeck J."/>
            <person name="Geelen D."/>
            <person name="Dhooghe E."/>
        </authorList>
    </citation>
    <scope>NUCLEOTIDE SEQUENCE [LARGE SCALE GENOMIC DNA]</scope>
    <source>
        <strain evidence="1 2">B 4.1</strain>
    </source>
</reference>
<gene>
    <name evidence="1" type="ORF">EXN24_04305</name>
</gene>
<evidence type="ECO:0000313" key="2">
    <source>
        <dbReference type="Proteomes" id="UP000320858"/>
    </source>
</evidence>
<comment type="caution">
    <text evidence="1">The sequence shown here is derived from an EMBL/GenBank/DDBJ whole genome shotgun (WGS) entry which is preliminary data.</text>
</comment>
<dbReference type="Proteomes" id="UP000320858">
    <property type="component" value="Unassembled WGS sequence"/>
</dbReference>
<evidence type="ECO:0000313" key="1">
    <source>
        <dbReference type="EMBL" id="TRA90752.1"/>
    </source>
</evidence>
<organism evidence="1 2">
    <name type="scientific">Rhizobium rhizogenes</name>
    <name type="common">Agrobacterium rhizogenes</name>
    <dbReference type="NCBI Taxonomy" id="359"/>
    <lineage>
        <taxon>Bacteria</taxon>
        <taxon>Pseudomonadati</taxon>
        <taxon>Pseudomonadota</taxon>
        <taxon>Alphaproteobacteria</taxon>
        <taxon>Hyphomicrobiales</taxon>
        <taxon>Rhizobiaceae</taxon>
        <taxon>Rhizobium/Agrobacterium group</taxon>
        <taxon>Rhizobium</taxon>
    </lineage>
</organism>